<dbReference type="InterPro" id="IPR008265">
    <property type="entry name" value="Lipase_GDSL_AS"/>
</dbReference>
<dbReference type="PANTHER" id="PTHR45966">
    <property type="entry name" value="GDSL-LIKE LIPASE/ACYLHYDROLASE"/>
    <property type="match status" value="1"/>
</dbReference>
<comment type="similarity">
    <text evidence="1">Belongs to the 'GDSL' lipolytic enzyme family.</text>
</comment>
<protein>
    <recommendedName>
        <fullName evidence="6">SGNH hydrolase-type esterase domain-containing protein</fullName>
    </recommendedName>
</protein>
<dbReference type="PANTHER" id="PTHR45966:SF1">
    <property type="entry name" value="GDSL ESTERASE_LIPASE 1-RELATED"/>
    <property type="match status" value="1"/>
</dbReference>
<evidence type="ECO:0000313" key="4">
    <source>
        <dbReference type="EMBL" id="KAE7998993.1"/>
    </source>
</evidence>
<evidence type="ECO:0008006" key="6">
    <source>
        <dbReference type="Google" id="ProtNLM"/>
    </source>
</evidence>
<evidence type="ECO:0000313" key="5">
    <source>
        <dbReference type="Proteomes" id="UP000327013"/>
    </source>
</evidence>
<keyword evidence="5" id="KW-1185">Reference proteome</keyword>
<evidence type="ECO:0000256" key="1">
    <source>
        <dbReference type="ARBA" id="ARBA00008668"/>
    </source>
</evidence>
<dbReference type="AlphaFoldDB" id="A0A5N6QLL7"/>
<name>A0A5N6QLL7_9ROSI</name>
<feature type="signal peptide" evidence="3">
    <location>
        <begin position="1"/>
        <end position="25"/>
    </location>
</feature>
<dbReference type="PROSITE" id="PS01098">
    <property type="entry name" value="LIPASE_GDSL_SER"/>
    <property type="match status" value="1"/>
</dbReference>
<dbReference type="GO" id="GO:0006629">
    <property type="term" value="P:lipid metabolic process"/>
    <property type="evidence" value="ECO:0007669"/>
    <property type="project" value="InterPro"/>
</dbReference>
<organism evidence="4 5">
    <name type="scientific">Carpinus fangiana</name>
    <dbReference type="NCBI Taxonomy" id="176857"/>
    <lineage>
        <taxon>Eukaryota</taxon>
        <taxon>Viridiplantae</taxon>
        <taxon>Streptophyta</taxon>
        <taxon>Embryophyta</taxon>
        <taxon>Tracheophyta</taxon>
        <taxon>Spermatophyta</taxon>
        <taxon>Magnoliopsida</taxon>
        <taxon>eudicotyledons</taxon>
        <taxon>Gunneridae</taxon>
        <taxon>Pentapetalae</taxon>
        <taxon>rosids</taxon>
        <taxon>fabids</taxon>
        <taxon>Fagales</taxon>
        <taxon>Betulaceae</taxon>
        <taxon>Carpinus</taxon>
    </lineage>
</organism>
<gene>
    <name evidence="4" type="ORF">FH972_003481</name>
</gene>
<dbReference type="Proteomes" id="UP000327013">
    <property type="component" value="Chromosome 1"/>
</dbReference>
<feature type="chain" id="PRO_5024355370" description="SGNH hydrolase-type esterase domain-containing protein" evidence="3">
    <location>
        <begin position="26"/>
        <end position="370"/>
    </location>
</feature>
<dbReference type="OrthoDB" id="1600564at2759"/>
<dbReference type="SUPFAM" id="SSF52266">
    <property type="entry name" value="SGNH hydrolase"/>
    <property type="match status" value="1"/>
</dbReference>
<keyword evidence="2 3" id="KW-0732">Signal</keyword>
<dbReference type="CDD" id="cd01837">
    <property type="entry name" value="SGNH_plant_lipase_like"/>
    <property type="match status" value="1"/>
</dbReference>
<dbReference type="PROSITE" id="PS51257">
    <property type="entry name" value="PROKAR_LIPOPROTEIN"/>
    <property type="match status" value="1"/>
</dbReference>
<dbReference type="Gene3D" id="3.40.50.1110">
    <property type="entry name" value="SGNH hydrolase"/>
    <property type="match status" value="1"/>
</dbReference>
<evidence type="ECO:0000256" key="2">
    <source>
        <dbReference type="ARBA" id="ARBA00022729"/>
    </source>
</evidence>
<sequence>MMGLTLRFHFCLLVLCACLILPTQCFSHACLPEEHAALFIFGDSLYDAGNNNYLNTTTNFQANVWPYGETFFKYPTGRASNGRLIPDFIAEYAKLPLILPYLHPGYPQYTDGANFASAGAGALGGNSSRQGWVIDLNTQLIKYFKNMETVLKRKLGEAQTKKLLSRAVYLFSIGTNDYVAPFTANSTLLLSYSHEEYVDMVIGNFTAVIKEIHRKGGRKFGFLSLPPVGYFPSTKAQMPENSEEITALVTRHNKELSHALQILASQLEGFKYSYTNLYNFITERMNNPLKYGFKEGKMGCCGTGPFRGISSCGGKRSIKEYELCGNASEYLFFDSAHPSEKANEQLAKQLWNGNLDVTWPYNLKALFEHN</sequence>
<dbReference type="InterPro" id="IPR035669">
    <property type="entry name" value="SGNH_plant_lipase-like"/>
</dbReference>
<dbReference type="Pfam" id="PF00657">
    <property type="entry name" value="Lipase_GDSL"/>
    <property type="match status" value="1"/>
</dbReference>
<dbReference type="EMBL" id="CM017321">
    <property type="protein sequence ID" value="KAE7998993.1"/>
    <property type="molecule type" value="Genomic_DNA"/>
</dbReference>
<dbReference type="InterPro" id="IPR001087">
    <property type="entry name" value="GDSL"/>
</dbReference>
<dbReference type="GO" id="GO:0016298">
    <property type="term" value="F:lipase activity"/>
    <property type="evidence" value="ECO:0007669"/>
    <property type="project" value="InterPro"/>
</dbReference>
<reference evidence="4 5" key="1">
    <citation type="submission" date="2019-06" db="EMBL/GenBank/DDBJ databases">
        <title>A chromosomal-level reference genome of Carpinus fangiana (Coryloideae, Betulaceae).</title>
        <authorList>
            <person name="Yang X."/>
            <person name="Wang Z."/>
            <person name="Zhang L."/>
            <person name="Hao G."/>
            <person name="Liu J."/>
            <person name="Yang Y."/>
        </authorList>
    </citation>
    <scope>NUCLEOTIDE SEQUENCE [LARGE SCALE GENOMIC DNA]</scope>
    <source>
        <strain evidence="4">Cfa_2016G</strain>
        <tissue evidence="4">Leaf</tissue>
    </source>
</reference>
<proteinExistence type="inferred from homology"/>
<accession>A0A5N6QLL7</accession>
<evidence type="ECO:0000256" key="3">
    <source>
        <dbReference type="SAM" id="SignalP"/>
    </source>
</evidence>
<dbReference type="InterPro" id="IPR044552">
    <property type="entry name" value="GLIP1-5/GLL25"/>
</dbReference>
<dbReference type="InterPro" id="IPR036514">
    <property type="entry name" value="SGNH_hydro_sf"/>
</dbReference>